<dbReference type="GO" id="GO:0008270">
    <property type="term" value="F:zinc ion binding"/>
    <property type="evidence" value="ECO:0007669"/>
    <property type="project" value="UniProtKB-KW"/>
</dbReference>
<dbReference type="PROSITE" id="PS50158">
    <property type="entry name" value="ZF_CCHC"/>
    <property type="match status" value="1"/>
</dbReference>
<protein>
    <recommendedName>
        <fullName evidence="3">CCHC-type domain-containing protein</fullName>
    </recommendedName>
</protein>
<accession>B9GB85</accession>
<dbReference type="PANTHER" id="PTHR47592:SF27">
    <property type="entry name" value="OS08G0421700 PROTEIN"/>
    <property type="match status" value="1"/>
</dbReference>
<dbReference type="EMBL" id="CM000148">
    <property type="protein sequence ID" value="EEE52291.1"/>
    <property type="molecule type" value="Genomic_DNA"/>
</dbReference>
<evidence type="ECO:0000256" key="1">
    <source>
        <dbReference type="PROSITE-ProRule" id="PRU00047"/>
    </source>
</evidence>
<name>B9GB85_ORYSJ</name>
<proteinExistence type="predicted"/>
<sequence length="162" mass="18282">MVQKKNRHASHNNNKKVKPDVKPKVATNFKKKGKGKAKGDCFVCGKSGHWAKDCPERKDRKCANMVISEGGGTSGYGKILPIVLFVFHSPDWWVDTGANIHVCADISLFSSYQVRERFLLVDGKRVAYGCLWCWYGRSEVYFGKDRAAEERATCPFNKEESC</sequence>
<evidence type="ECO:0000259" key="3">
    <source>
        <dbReference type="PROSITE" id="PS50158"/>
    </source>
</evidence>
<organism evidence="4">
    <name type="scientific">Oryza sativa subsp. japonica</name>
    <name type="common">Rice</name>
    <dbReference type="NCBI Taxonomy" id="39947"/>
    <lineage>
        <taxon>Eukaryota</taxon>
        <taxon>Viridiplantae</taxon>
        <taxon>Streptophyta</taxon>
        <taxon>Embryophyta</taxon>
        <taxon>Tracheophyta</taxon>
        <taxon>Spermatophyta</taxon>
        <taxon>Magnoliopsida</taxon>
        <taxon>Liliopsida</taxon>
        <taxon>Poales</taxon>
        <taxon>Poaceae</taxon>
        <taxon>BOP clade</taxon>
        <taxon>Oryzoideae</taxon>
        <taxon>Oryzeae</taxon>
        <taxon>Oryzinae</taxon>
        <taxon>Oryza</taxon>
        <taxon>Oryza sativa</taxon>
    </lineage>
</organism>
<dbReference type="SUPFAM" id="SSF57756">
    <property type="entry name" value="Retrovirus zinc finger-like domains"/>
    <property type="match status" value="1"/>
</dbReference>
<gene>
    <name evidence="4" type="ORF">OsJ_34283</name>
</gene>
<dbReference type="InterPro" id="IPR001878">
    <property type="entry name" value="Znf_CCHC"/>
</dbReference>
<evidence type="ECO:0000313" key="4">
    <source>
        <dbReference type="EMBL" id="EEE52291.1"/>
    </source>
</evidence>
<evidence type="ECO:0000256" key="2">
    <source>
        <dbReference type="SAM" id="MobiDB-lite"/>
    </source>
</evidence>
<dbReference type="Pfam" id="PF00098">
    <property type="entry name" value="zf-CCHC"/>
    <property type="match status" value="1"/>
</dbReference>
<keyword evidence="1" id="KW-0863">Zinc-finger</keyword>
<dbReference type="Gene3D" id="4.10.60.10">
    <property type="entry name" value="Zinc finger, CCHC-type"/>
    <property type="match status" value="1"/>
</dbReference>
<keyword evidence="1" id="KW-0862">Zinc</keyword>
<feature type="region of interest" description="Disordered" evidence="2">
    <location>
        <begin position="1"/>
        <end position="26"/>
    </location>
</feature>
<dbReference type="InterPro" id="IPR036875">
    <property type="entry name" value="Znf_CCHC_sf"/>
</dbReference>
<dbReference type="PANTHER" id="PTHR47592">
    <property type="entry name" value="PBF68 PROTEIN"/>
    <property type="match status" value="1"/>
</dbReference>
<dbReference type="GO" id="GO:0003676">
    <property type="term" value="F:nucleic acid binding"/>
    <property type="evidence" value="ECO:0007669"/>
    <property type="project" value="InterPro"/>
</dbReference>
<dbReference type="Proteomes" id="UP000007752">
    <property type="component" value="Chromosome 11"/>
</dbReference>
<reference evidence="4" key="2">
    <citation type="submission" date="2008-12" db="EMBL/GenBank/DDBJ databases">
        <title>Improved gene annotation of the rice (Oryza sativa) genomes.</title>
        <authorList>
            <person name="Wang J."/>
            <person name="Li R."/>
            <person name="Fan W."/>
            <person name="Huang Q."/>
            <person name="Zhang J."/>
            <person name="Zhou Y."/>
            <person name="Hu Y."/>
            <person name="Zi S."/>
            <person name="Li J."/>
            <person name="Ni P."/>
            <person name="Zheng H."/>
            <person name="Zhang Y."/>
            <person name="Zhao M."/>
            <person name="Hao Q."/>
            <person name="McDermott J."/>
            <person name="Samudrala R."/>
            <person name="Kristiansen K."/>
            <person name="Wong G.K.-S."/>
        </authorList>
    </citation>
    <scope>NUCLEOTIDE SEQUENCE</scope>
</reference>
<keyword evidence="1" id="KW-0479">Metal-binding</keyword>
<reference evidence="4" key="1">
    <citation type="journal article" date="2005" name="PLoS Biol.">
        <title>The genomes of Oryza sativa: a history of duplications.</title>
        <authorList>
            <person name="Yu J."/>
            <person name="Wang J."/>
            <person name="Lin W."/>
            <person name="Li S."/>
            <person name="Li H."/>
            <person name="Zhou J."/>
            <person name="Ni P."/>
            <person name="Dong W."/>
            <person name="Hu S."/>
            <person name="Zeng C."/>
            <person name="Zhang J."/>
            <person name="Zhang Y."/>
            <person name="Li R."/>
            <person name="Xu Z."/>
            <person name="Li S."/>
            <person name="Li X."/>
            <person name="Zheng H."/>
            <person name="Cong L."/>
            <person name="Lin L."/>
            <person name="Yin J."/>
            <person name="Geng J."/>
            <person name="Li G."/>
            <person name="Shi J."/>
            <person name="Liu J."/>
            <person name="Lv H."/>
            <person name="Li J."/>
            <person name="Wang J."/>
            <person name="Deng Y."/>
            <person name="Ran L."/>
            <person name="Shi X."/>
            <person name="Wang X."/>
            <person name="Wu Q."/>
            <person name="Li C."/>
            <person name="Ren X."/>
            <person name="Wang J."/>
            <person name="Wang X."/>
            <person name="Li D."/>
            <person name="Liu D."/>
            <person name="Zhang X."/>
            <person name="Ji Z."/>
            <person name="Zhao W."/>
            <person name="Sun Y."/>
            <person name="Zhang Z."/>
            <person name="Bao J."/>
            <person name="Han Y."/>
            <person name="Dong L."/>
            <person name="Ji J."/>
            <person name="Chen P."/>
            <person name="Wu S."/>
            <person name="Liu J."/>
            <person name="Xiao Y."/>
            <person name="Bu D."/>
            <person name="Tan J."/>
            <person name="Yang L."/>
            <person name="Ye C."/>
            <person name="Zhang J."/>
            <person name="Xu J."/>
            <person name="Zhou Y."/>
            <person name="Yu Y."/>
            <person name="Zhang B."/>
            <person name="Zhuang S."/>
            <person name="Wei H."/>
            <person name="Liu B."/>
            <person name="Lei M."/>
            <person name="Yu H."/>
            <person name="Li Y."/>
            <person name="Xu H."/>
            <person name="Wei S."/>
            <person name="He X."/>
            <person name="Fang L."/>
            <person name="Zhang Z."/>
            <person name="Zhang Y."/>
            <person name="Huang X."/>
            <person name="Su Z."/>
            <person name="Tong W."/>
            <person name="Li J."/>
            <person name="Tong Z."/>
            <person name="Li S."/>
            <person name="Ye J."/>
            <person name="Wang L."/>
            <person name="Fang L."/>
            <person name="Lei T."/>
            <person name="Chen C."/>
            <person name="Chen H."/>
            <person name="Xu Z."/>
            <person name="Li H."/>
            <person name="Huang H."/>
            <person name="Zhang F."/>
            <person name="Xu H."/>
            <person name="Li N."/>
            <person name="Zhao C."/>
            <person name="Li S."/>
            <person name="Dong L."/>
            <person name="Huang Y."/>
            <person name="Li L."/>
            <person name="Xi Y."/>
            <person name="Qi Q."/>
            <person name="Li W."/>
            <person name="Zhang B."/>
            <person name="Hu W."/>
            <person name="Zhang Y."/>
            <person name="Tian X."/>
            <person name="Jiao Y."/>
            <person name="Liang X."/>
            <person name="Jin J."/>
            <person name="Gao L."/>
            <person name="Zheng W."/>
            <person name="Hao B."/>
            <person name="Liu S."/>
            <person name="Wang W."/>
            <person name="Yuan L."/>
            <person name="Cao M."/>
            <person name="McDermott J."/>
            <person name="Samudrala R."/>
            <person name="Wang J."/>
            <person name="Wong G.K."/>
            <person name="Yang H."/>
        </authorList>
    </citation>
    <scope>NUCLEOTIDE SEQUENCE [LARGE SCALE GENOMIC DNA]</scope>
</reference>
<feature type="compositionally biased region" description="Basic residues" evidence="2">
    <location>
        <begin position="1"/>
        <end position="16"/>
    </location>
</feature>
<dbReference type="AlphaFoldDB" id="B9GB85"/>
<dbReference type="SMART" id="SM00343">
    <property type="entry name" value="ZnF_C2HC"/>
    <property type="match status" value="1"/>
</dbReference>
<feature type="domain" description="CCHC-type" evidence="3">
    <location>
        <begin position="41"/>
        <end position="56"/>
    </location>
</feature>